<dbReference type="PANTHER" id="PTHR33683">
    <property type="entry name" value="1, PUTATIVE-RELATED"/>
    <property type="match status" value="1"/>
</dbReference>
<dbReference type="EMBL" id="JABMIG020000156">
    <property type="protein sequence ID" value="KAL3788474.1"/>
    <property type="molecule type" value="Genomic_DNA"/>
</dbReference>
<feature type="region of interest" description="Disordered" evidence="1">
    <location>
        <begin position="967"/>
        <end position="1061"/>
    </location>
</feature>
<dbReference type="Pfam" id="PF22633">
    <property type="entry name" value="F5_F8_type_C_2"/>
    <property type="match status" value="1"/>
</dbReference>
<feature type="domain" description="Fibronectin type-III" evidence="3">
    <location>
        <begin position="663"/>
        <end position="757"/>
    </location>
</feature>
<feature type="compositionally biased region" description="Low complexity" evidence="1">
    <location>
        <begin position="967"/>
        <end position="986"/>
    </location>
</feature>
<feature type="compositionally biased region" description="Polar residues" evidence="1">
    <location>
        <begin position="1240"/>
        <end position="1270"/>
    </location>
</feature>
<evidence type="ECO:0000313" key="4">
    <source>
        <dbReference type="EMBL" id="KAL3788474.1"/>
    </source>
</evidence>
<keyword evidence="2" id="KW-0732">Signal</keyword>
<reference evidence="4 5" key="1">
    <citation type="journal article" date="2020" name="G3 (Bethesda)">
        <title>Improved Reference Genome for Cyclotella cryptica CCMP332, a Model for Cell Wall Morphogenesis, Salinity Adaptation, and Lipid Production in Diatoms (Bacillariophyta).</title>
        <authorList>
            <person name="Roberts W.R."/>
            <person name="Downey K.M."/>
            <person name="Ruck E.C."/>
            <person name="Traller J.C."/>
            <person name="Alverson A.J."/>
        </authorList>
    </citation>
    <scope>NUCLEOTIDE SEQUENCE [LARGE SCALE GENOMIC DNA]</scope>
    <source>
        <strain evidence="4 5">CCMP332</strain>
    </source>
</reference>
<feature type="compositionally biased region" description="Low complexity" evidence="1">
    <location>
        <begin position="1018"/>
        <end position="1046"/>
    </location>
</feature>
<feature type="compositionally biased region" description="Polar residues" evidence="1">
    <location>
        <begin position="1355"/>
        <end position="1399"/>
    </location>
</feature>
<feature type="compositionally biased region" description="Low complexity" evidence="1">
    <location>
        <begin position="1434"/>
        <end position="1444"/>
    </location>
</feature>
<name>A0ABD3PLF0_9STRA</name>
<protein>
    <recommendedName>
        <fullName evidence="3">Fibronectin type-III domain-containing protein</fullName>
    </recommendedName>
</protein>
<feature type="compositionally biased region" description="Polar residues" evidence="1">
    <location>
        <begin position="1047"/>
        <end position="1061"/>
    </location>
</feature>
<feature type="region of interest" description="Disordered" evidence="1">
    <location>
        <begin position="1233"/>
        <end position="1480"/>
    </location>
</feature>
<evidence type="ECO:0000256" key="2">
    <source>
        <dbReference type="SAM" id="SignalP"/>
    </source>
</evidence>
<gene>
    <name evidence="4" type="ORF">HJC23_011426</name>
</gene>
<organism evidence="4 5">
    <name type="scientific">Cyclotella cryptica</name>
    <dbReference type="NCBI Taxonomy" id="29204"/>
    <lineage>
        <taxon>Eukaryota</taxon>
        <taxon>Sar</taxon>
        <taxon>Stramenopiles</taxon>
        <taxon>Ochrophyta</taxon>
        <taxon>Bacillariophyta</taxon>
        <taxon>Coscinodiscophyceae</taxon>
        <taxon>Thalassiosirophycidae</taxon>
        <taxon>Stephanodiscales</taxon>
        <taxon>Stephanodiscaceae</taxon>
        <taxon>Cyclotella</taxon>
    </lineage>
</organism>
<keyword evidence="5" id="KW-1185">Reference proteome</keyword>
<feature type="compositionally biased region" description="Polar residues" evidence="1">
    <location>
        <begin position="767"/>
        <end position="779"/>
    </location>
</feature>
<feature type="signal peptide" evidence="2">
    <location>
        <begin position="1"/>
        <end position="18"/>
    </location>
</feature>
<dbReference type="SUPFAM" id="SSF49785">
    <property type="entry name" value="Galactose-binding domain-like"/>
    <property type="match status" value="2"/>
</dbReference>
<feature type="region of interest" description="Disordered" evidence="1">
    <location>
        <begin position="754"/>
        <end position="779"/>
    </location>
</feature>
<feature type="chain" id="PRO_5044798557" description="Fibronectin type-III domain-containing protein" evidence="2">
    <location>
        <begin position="19"/>
        <end position="1798"/>
    </location>
</feature>
<dbReference type="PROSITE" id="PS50853">
    <property type="entry name" value="FN3"/>
    <property type="match status" value="1"/>
</dbReference>
<dbReference type="Proteomes" id="UP001516023">
    <property type="component" value="Unassembled WGS sequence"/>
</dbReference>
<feature type="compositionally biased region" description="Low complexity" evidence="1">
    <location>
        <begin position="1283"/>
        <end position="1293"/>
    </location>
</feature>
<proteinExistence type="predicted"/>
<evidence type="ECO:0000313" key="5">
    <source>
        <dbReference type="Proteomes" id="UP001516023"/>
    </source>
</evidence>
<dbReference type="PANTHER" id="PTHR33683:SF46">
    <property type="entry name" value="SUSHI DOMAIN-CONTAINING PROTEIN"/>
    <property type="match status" value="1"/>
</dbReference>
<dbReference type="SUPFAM" id="SSF55486">
    <property type="entry name" value="Metalloproteases ('zincins'), catalytic domain"/>
    <property type="match status" value="1"/>
</dbReference>
<dbReference type="InterPro" id="IPR036116">
    <property type="entry name" value="FN3_sf"/>
</dbReference>
<sequence>MRLILLVLCAIQAFRVHALVDIDRNGTVAENAFVDPDLSKDIPISEGVNLIDEEPVKVPEGFIGKLNELEAKLDLLPNSTQIDLKAGRVESITLAQPILPGSGVRNRLLWSVATGEDTTHGSPVTSEEWEEIAIQAVKNWMVDHASDLDVNVDTELFAEGTVRTGIHADGDMIQLHIPRIFKGIPVVGARAMATIKLGNLINVGFEDWGTIPSDFPVEPTLTAGEAYDAVAAHAQRSLLQGNNCDPELEILTMTPSSSSGQFGEGYKYVLAWRVCPLLEGQDNEVMEGLVDAQSGQIYSFVDKVDYFQAKGGVYPISNDKRFPDGVQQPGWPMPYMYVGNELTDTGGNYFQSGSVTASFNGKYVLIKDNCGSSSLSGSGGLDWGTSGGTDCTTPGVGGSGNTHSARTNVYELNKAMEMARSHLPNNNWLKQKLTVNLNINNNCNAFWGSGTINFYRSGGGCGNTGELAGVIVHEWGHGLDNNDVTGSIASPSGEGIADIYAALRMADSCIGRGFYASGGGCTGVRNIDYKQSGGTPKTFSVSNRSCGGAVHCVGQVYSQAVWSLYKRTLQSAPYSYDDNTALEIVTRLTFIAAGNINTWFSGSPPYGGCNSASGYREYLAADDDNGNINDGTPHMQAIFQAFNDQEIACSTPTVQDSGCVGTPNSPPQVTVAPGNMQAVISWTAVSGALNYQVFRTEGVKGCGQGKVKLTTTTTRSYTDSGLMNGREYYYIVIPKGPNDSCFGPASPCAAVTPTQAPVPTTPSPTQRPTAPTKNPTAQPTKKCGNGFCDMDEYSSICPVDCSNLELSVLDTRSRGSPGVMFWVKSVSRGLEVSSFKFYSWAAQTSLVQVYTRTGQYTGYELDQTGWELVHEATIDLLGDVTMTELTLSNKVVISSGTIKSFFIWATQGNIKYDVGTSEGALLGSDSFMEVYQGIGVTSKFSGVFASNVYSPRRFNGIISYDVLVSSTPTAKPTTSPSKKPVTSSPTRYPSFNPTKRPVTPVPTEQPTRRPTAKPTAVPSNIPTQPPSSSTPTNRPSTNPTSPPSDSCDNGTCESNETSSSCPQDCANVILTAHDAGTNGAPGIMFDLMASRDVVVRSFDFYTDAARYDVVEVYTRLGGYSGNELVVSGWTLIHSKNVTQMGRNTLTTLGDFDTGVTIRAGSTQSFFIYTGFYIMYDKGTVEGQVLASDASLVIYEGVGIGSKFPGAGATGVVFSPRVFKGDIRYDATSITVSPTKAPVTSKPTNAPSKKPVSTSPTKFPTQKPTSKPTNAPTTKPISPPPTKTPTLKPTSMPTHTPSKKPITSSPVKAPTKRPITASPANVPSKQPVSALPTDSPLQQPTFKPTYDTPSKVPITESPTKVPTRHPVTTSPTNVPSKKPITSSPTIVPTQTPTSVPTFTPSKAPITISPLKAPTRSPITASPTNVPSKKPITASPTKIPTQKPTPTNAPSKGPVTASPTQKPTLRPSGFPTTHPTTTNASTCYPGAKIVKLEATTNEQIQVFEVKVYTSGKNIATGGRATQSSTLSAFDAPRAIDDNNNSFSHTAQANGTRAWWQVDFGRGFEIDSIEILNRWCTDPSDEKGCLCRLSYANLSLIDDQGLVVITRSIENSCGKASLSYRFQPSFECTSSDTTPSPTSSPLKSLSPVAVQLPRAREVKLHSITGNPIQVFEVEIYSSGVNIARGKTATQSSTLNSLVASNAVDGNSGTFSHTTNSSPYSWWQVDLGGTFPIESIKVLNRWCGNPSDPNGCLCRLSHTVLSLFDEHGQWVATASLGDTCNKLEWTVNFNNSGDSNVCTILA</sequence>
<comment type="caution">
    <text evidence="4">The sequence shown here is derived from an EMBL/GenBank/DDBJ whole genome shotgun (WGS) entry which is preliminary data.</text>
</comment>
<feature type="compositionally biased region" description="Low complexity" evidence="1">
    <location>
        <begin position="754"/>
        <end position="766"/>
    </location>
</feature>
<accession>A0ABD3PLF0</accession>
<dbReference type="InterPro" id="IPR013783">
    <property type="entry name" value="Ig-like_fold"/>
</dbReference>
<dbReference type="Gene3D" id="2.60.40.10">
    <property type="entry name" value="Immunoglobulins"/>
    <property type="match status" value="1"/>
</dbReference>
<feature type="compositionally biased region" description="Polar residues" evidence="1">
    <location>
        <begin position="1317"/>
        <end position="1326"/>
    </location>
</feature>
<evidence type="ECO:0000259" key="3">
    <source>
        <dbReference type="PROSITE" id="PS50853"/>
    </source>
</evidence>
<feature type="compositionally biased region" description="Polar residues" evidence="1">
    <location>
        <begin position="1415"/>
        <end position="1425"/>
    </location>
</feature>
<dbReference type="SUPFAM" id="SSF49265">
    <property type="entry name" value="Fibronectin type III"/>
    <property type="match status" value="1"/>
</dbReference>
<dbReference type="InterPro" id="IPR008979">
    <property type="entry name" value="Galactose-bd-like_sf"/>
</dbReference>
<evidence type="ECO:0000256" key="1">
    <source>
        <dbReference type="SAM" id="MobiDB-lite"/>
    </source>
</evidence>
<dbReference type="InterPro" id="IPR003961">
    <property type="entry name" value="FN3_dom"/>
</dbReference>
<dbReference type="Gene3D" id="2.60.120.260">
    <property type="entry name" value="Galactose-binding domain-like"/>
    <property type="match status" value="2"/>
</dbReference>